<dbReference type="InterPro" id="IPR000260">
    <property type="entry name" value="NADH4_N"/>
</dbReference>
<feature type="transmembrane region" description="Helical" evidence="12">
    <location>
        <begin position="75"/>
        <end position="103"/>
    </location>
</feature>
<feature type="transmembrane region" description="Helical" evidence="12">
    <location>
        <begin position="115"/>
        <end position="133"/>
    </location>
</feature>
<evidence type="ECO:0000256" key="6">
    <source>
        <dbReference type="ARBA" id="ARBA00022989"/>
    </source>
</evidence>
<dbReference type="GO" id="GO:0012505">
    <property type="term" value="C:endomembrane system"/>
    <property type="evidence" value="ECO:0007669"/>
    <property type="project" value="UniProtKB-SubCell"/>
</dbReference>
<evidence type="ECO:0000313" key="15">
    <source>
        <dbReference type="EMBL" id="AUB83787.1"/>
    </source>
</evidence>
<organism evidence="15 16">
    <name type="scientific">Candidatus Thiodictyon syntrophicum</name>
    <dbReference type="NCBI Taxonomy" id="1166950"/>
    <lineage>
        <taxon>Bacteria</taxon>
        <taxon>Pseudomonadati</taxon>
        <taxon>Pseudomonadota</taxon>
        <taxon>Gammaproteobacteria</taxon>
        <taxon>Chromatiales</taxon>
        <taxon>Chromatiaceae</taxon>
        <taxon>Thiodictyon</taxon>
    </lineage>
</organism>
<dbReference type="GO" id="GO:0008137">
    <property type="term" value="F:NADH dehydrogenase (ubiquinone) activity"/>
    <property type="evidence" value="ECO:0007669"/>
    <property type="project" value="InterPro"/>
</dbReference>
<evidence type="ECO:0000256" key="2">
    <source>
        <dbReference type="ARBA" id="ARBA00009025"/>
    </source>
</evidence>
<dbReference type="GO" id="GO:0048039">
    <property type="term" value="F:ubiquinone binding"/>
    <property type="evidence" value="ECO:0007669"/>
    <property type="project" value="TreeGrafter"/>
</dbReference>
<dbReference type="AlphaFoldDB" id="A0A2K8UE80"/>
<dbReference type="PRINTS" id="PR01437">
    <property type="entry name" value="NUOXDRDTASE4"/>
</dbReference>
<dbReference type="RefSeq" id="WP_100921465.1">
    <property type="nucleotide sequence ID" value="NZ_CP020370.1"/>
</dbReference>
<evidence type="ECO:0000256" key="1">
    <source>
        <dbReference type="ARBA" id="ARBA00004127"/>
    </source>
</evidence>
<feature type="transmembrane region" description="Helical" evidence="12">
    <location>
        <begin position="244"/>
        <end position="264"/>
    </location>
</feature>
<comment type="subcellular location">
    <subcellularLocation>
        <location evidence="1">Endomembrane system</location>
        <topology evidence="1">Multi-pass membrane protein</topology>
    </subcellularLocation>
    <subcellularLocation>
        <location evidence="11">Membrane</location>
        <topology evidence="11">Multi-pass membrane protein</topology>
    </subcellularLocation>
</comment>
<feature type="transmembrane region" description="Helical" evidence="12">
    <location>
        <begin position="208"/>
        <end position="232"/>
    </location>
</feature>
<feature type="transmembrane region" description="Helical" evidence="12">
    <location>
        <begin position="36"/>
        <end position="55"/>
    </location>
</feature>
<evidence type="ECO:0000256" key="8">
    <source>
        <dbReference type="ARBA" id="ARBA00023136"/>
    </source>
</evidence>
<dbReference type="GO" id="GO:0003954">
    <property type="term" value="F:NADH dehydrogenase activity"/>
    <property type="evidence" value="ECO:0007669"/>
    <property type="project" value="TreeGrafter"/>
</dbReference>
<comment type="similarity">
    <text evidence="2">Belongs to the complex I subunit 4 family.</text>
</comment>
<keyword evidence="5" id="KW-1278">Translocase</keyword>
<dbReference type="PANTHER" id="PTHR43507:SF1">
    <property type="entry name" value="NADH-UBIQUINONE OXIDOREDUCTASE CHAIN 4"/>
    <property type="match status" value="1"/>
</dbReference>
<protein>
    <recommendedName>
        <fullName evidence="3">NADH-quinone oxidoreductase subunit M</fullName>
    </recommendedName>
    <alternativeName>
        <fullName evidence="9">NADH dehydrogenase I subunit M</fullName>
    </alternativeName>
    <alternativeName>
        <fullName evidence="10">NDH-1 subunit M</fullName>
    </alternativeName>
</protein>
<feature type="domain" description="NADH:ubiquinone oxidoreductase chain 4 N-terminal" evidence="14">
    <location>
        <begin position="64"/>
        <end position="123"/>
    </location>
</feature>
<dbReference type="InterPro" id="IPR010227">
    <property type="entry name" value="NADH_Q_OxRdtase_chainM/4"/>
</dbReference>
<dbReference type="GO" id="GO:0042773">
    <property type="term" value="P:ATP synthesis coupled electron transport"/>
    <property type="evidence" value="ECO:0007669"/>
    <property type="project" value="InterPro"/>
</dbReference>
<dbReference type="NCBIfam" id="NF004499">
    <property type="entry name" value="PRK05846.1-3"/>
    <property type="match status" value="1"/>
</dbReference>
<dbReference type="EMBL" id="CP020370">
    <property type="protein sequence ID" value="AUB83787.1"/>
    <property type="molecule type" value="Genomic_DNA"/>
</dbReference>
<feature type="transmembrane region" description="Helical" evidence="12">
    <location>
        <begin position="276"/>
        <end position="295"/>
    </location>
</feature>
<dbReference type="GO" id="GO:0015990">
    <property type="term" value="P:electron transport coupled proton transport"/>
    <property type="evidence" value="ECO:0007669"/>
    <property type="project" value="TreeGrafter"/>
</dbReference>
<feature type="transmembrane region" description="Helical" evidence="12">
    <location>
        <begin position="168"/>
        <end position="188"/>
    </location>
</feature>
<evidence type="ECO:0000256" key="5">
    <source>
        <dbReference type="ARBA" id="ARBA00022967"/>
    </source>
</evidence>
<dbReference type="NCBIfam" id="TIGR01972">
    <property type="entry name" value="NDH_I_M"/>
    <property type="match status" value="1"/>
</dbReference>
<evidence type="ECO:0000256" key="10">
    <source>
        <dbReference type="ARBA" id="ARBA00032798"/>
    </source>
</evidence>
<evidence type="ECO:0000256" key="7">
    <source>
        <dbReference type="ARBA" id="ARBA00023027"/>
    </source>
</evidence>
<dbReference type="NCBIfam" id="NF004501">
    <property type="entry name" value="PRK05846.1-5"/>
    <property type="match status" value="1"/>
</dbReference>
<keyword evidence="8 12" id="KW-0472">Membrane</keyword>
<dbReference type="Proteomes" id="UP000232638">
    <property type="component" value="Chromosome"/>
</dbReference>
<dbReference type="PANTHER" id="PTHR43507">
    <property type="entry name" value="NADH-UBIQUINONE OXIDOREDUCTASE CHAIN 4"/>
    <property type="match status" value="1"/>
</dbReference>
<feature type="transmembrane region" description="Helical" evidence="12">
    <location>
        <begin position="302"/>
        <end position="325"/>
    </location>
</feature>
<evidence type="ECO:0000256" key="11">
    <source>
        <dbReference type="RuleBase" id="RU000320"/>
    </source>
</evidence>
<dbReference type="OrthoDB" id="9768329at2"/>
<evidence type="ECO:0000256" key="9">
    <source>
        <dbReference type="ARBA" id="ARBA00031584"/>
    </source>
</evidence>
<evidence type="ECO:0000259" key="14">
    <source>
        <dbReference type="Pfam" id="PF01059"/>
    </source>
</evidence>
<feature type="transmembrane region" description="Helical" evidence="12">
    <location>
        <begin position="139"/>
        <end position="156"/>
    </location>
</feature>
<accession>A0A2K8UE80</accession>
<feature type="transmembrane region" description="Helical" evidence="12">
    <location>
        <begin position="419"/>
        <end position="440"/>
    </location>
</feature>
<dbReference type="Pfam" id="PF00361">
    <property type="entry name" value="Proton_antipo_M"/>
    <property type="match status" value="1"/>
</dbReference>
<proteinExistence type="inferred from homology"/>
<dbReference type="GO" id="GO:0016020">
    <property type="term" value="C:membrane"/>
    <property type="evidence" value="ECO:0007669"/>
    <property type="project" value="UniProtKB-SubCell"/>
</dbReference>
<dbReference type="Pfam" id="PF01059">
    <property type="entry name" value="Oxidored_q5_N"/>
    <property type="match status" value="1"/>
</dbReference>
<reference evidence="15 16" key="1">
    <citation type="submission" date="2017-03" db="EMBL/GenBank/DDBJ databases">
        <title>Complete genome sequence of Candidatus 'Thiodictyon syntrophicum' sp. nov. strain Cad16T, a photolithoautotroph purple sulfur bacterium isolated from an alpine meromictic lake.</title>
        <authorList>
            <person name="Luedin S.M."/>
            <person name="Pothier J.F."/>
            <person name="Danza F."/>
            <person name="Storelli N."/>
            <person name="Wittwer M."/>
            <person name="Tonolla M."/>
        </authorList>
    </citation>
    <scope>NUCLEOTIDE SEQUENCE [LARGE SCALE GENOMIC DNA]</scope>
    <source>
        <strain evidence="15 16">Cad16T</strain>
    </source>
</reference>
<dbReference type="KEGG" id="tsy:THSYN_24415"/>
<keyword evidence="16" id="KW-1185">Reference proteome</keyword>
<name>A0A2K8UE80_9GAMM</name>
<feature type="transmembrane region" description="Helical" evidence="12">
    <location>
        <begin position="6"/>
        <end position="24"/>
    </location>
</feature>
<keyword evidence="6 12" id="KW-1133">Transmembrane helix</keyword>
<evidence type="ECO:0000259" key="13">
    <source>
        <dbReference type="Pfam" id="PF00361"/>
    </source>
</evidence>
<evidence type="ECO:0000313" key="16">
    <source>
        <dbReference type="Proteomes" id="UP000232638"/>
    </source>
</evidence>
<feature type="transmembrane region" description="Helical" evidence="12">
    <location>
        <begin position="464"/>
        <end position="482"/>
    </location>
</feature>
<dbReference type="InterPro" id="IPR001750">
    <property type="entry name" value="ND/Mrp_TM"/>
</dbReference>
<sequence>MESGFPLLTLTIWLPILGGLAVLASGDRDSALSKKIALAVAVLTFLVSLGLWLGFDPATAQMQFVEYSPWIPTFGVFYYLGVDGISMPLIVLTTFISIFVIVAGWDVITYHPSQYMAAFLIMEGVMVGVFSALDAVLFYVFWEAMLIPMFIIIGVWGGPNRVYATIKFFLFTFFGSVFMLVALIYLYFQAGSFSILDFQALELGMTPQVLIFIAFLLAFAVKVPMFPVHTWLPDAHVEAPTGGSVILAAIMLKIGGYGFLRFTLPITPDASASLDWLIIALSLIAVVYIGFVALVQQDMKKLIAYSSIAHMGFVTLGFFIVFAILRHSGTSTGAVMGIEGGMVQMISHGFISGALFLCVGVLYDRMHSRQIADYGGVINTMPWFGGLLVFFAMANAGLPGTSGFVGEFMVILAAFRADFWFAFLAATTLILAAAFTLWMVKRVVYGEVKNERVAALQDLNRGEVFNLGTLAAAVLLFGLWPAPLVNVMHASVEHLVAQVSICKLPPEQAGSCRLSRSAPVASLAP</sequence>
<evidence type="ECO:0000256" key="4">
    <source>
        <dbReference type="ARBA" id="ARBA00022692"/>
    </source>
</evidence>
<dbReference type="InterPro" id="IPR003918">
    <property type="entry name" value="NADH_UbQ_OxRdtase"/>
</dbReference>
<feature type="transmembrane region" description="Helical" evidence="12">
    <location>
        <begin position="384"/>
        <end position="413"/>
    </location>
</feature>
<keyword evidence="4 11" id="KW-0812">Transmembrane</keyword>
<gene>
    <name evidence="15" type="ORF">THSYN_24415</name>
</gene>
<evidence type="ECO:0000256" key="12">
    <source>
        <dbReference type="SAM" id="Phobius"/>
    </source>
</evidence>
<feature type="transmembrane region" description="Helical" evidence="12">
    <location>
        <begin position="345"/>
        <end position="363"/>
    </location>
</feature>
<keyword evidence="7" id="KW-0520">NAD</keyword>
<evidence type="ECO:0000256" key="3">
    <source>
        <dbReference type="ARBA" id="ARBA00019906"/>
    </source>
</evidence>
<feature type="domain" description="NADH:quinone oxidoreductase/Mrp antiporter transmembrane" evidence="13">
    <location>
        <begin position="133"/>
        <end position="428"/>
    </location>
</feature>